<dbReference type="Proteomes" id="UP000198584">
    <property type="component" value="Unassembled WGS sequence"/>
</dbReference>
<dbReference type="Gene3D" id="3.10.180.10">
    <property type="entry name" value="2,3-Dihydroxybiphenyl 1,2-Dioxygenase, domain 1"/>
    <property type="match status" value="1"/>
</dbReference>
<dbReference type="Pfam" id="PF18711">
    <property type="entry name" value="TxDE"/>
    <property type="match status" value="1"/>
</dbReference>
<keyword evidence="2" id="KW-0223">Dioxygenase</keyword>
<dbReference type="SUPFAM" id="SSF54593">
    <property type="entry name" value="Glyoxalase/Bleomycin resistance protein/Dihydroxybiphenyl dioxygenase"/>
    <property type="match status" value="1"/>
</dbReference>
<dbReference type="PROSITE" id="PS51819">
    <property type="entry name" value="VOC"/>
    <property type="match status" value="1"/>
</dbReference>
<name>A0A1H3ZG03_9BACI</name>
<evidence type="ECO:0000313" key="3">
    <source>
        <dbReference type="Proteomes" id="UP000198584"/>
    </source>
</evidence>
<gene>
    <name evidence="2" type="ORF">SAMN05421743_103231</name>
</gene>
<dbReference type="EMBL" id="FNQR01000003">
    <property type="protein sequence ID" value="SEA22555.1"/>
    <property type="molecule type" value="Genomic_DNA"/>
</dbReference>
<dbReference type="InterPro" id="IPR029068">
    <property type="entry name" value="Glyas_Bleomycin-R_OHBP_Dase"/>
</dbReference>
<dbReference type="InterPro" id="IPR037523">
    <property type="entry name" value="VOC_core"/>
</dbReference>
<protein>
    <submittedName>
        <fullName evidence="2">Glyoxalase/Bleomycin resistance protein/Dioxygenase superfamily protein</fullName>
    </submittedName>
</protein>
<dbReference type="GO" id="GO:0051213">
    <property type="term" value="F:dioxygenase activity"/>
    <property type="evidence" value="ECO:0007669"/>
    <property type="project" value="UniProtKB-KW"/>
</dbReference>
<keyword evidence="3" id="KW-1185">Reference proteome</keyword>
<sequence>MNIRKVVLETTELKEMKDFYVSRLGFLVLQENATSFRIAVGTSELEFTSENVEGDPYYHFAFNIPSNKFTEAKAWAKEKVRLNVEDGEDDVYFSHMDAYAFYFYDPAGNIVEFIARSTSDEKMEAFSAASILNISEMSLTVDDAITAGKELKDIGIKERDDESISSTSLNFMGDRASGVFLLLVQPGRKWIFSDKVSVTFPQEITLQGNSQISINKDNKLTIDP</sequence>
<dbReference type="STRING" id="571932.SAMN05421743_103231"/>
<dbReference type="InterPro" id="IPR040553">
    <property type="entry name" value="TxDE"/>
</dbReference>
<dbReference type="Pfam" id="PF00903">
    <property type="entry name" value="Glyoxalase"/>
    <property type="match status" value="1"/>
</dbReference>
<accession>A0A1H3ZG03</accession>
<reference evidence="2 3" key="1">
    <citation type="submission" date="2016-10" db="EMBL/GenBank/DDBJ databases">
        <authorList>
            <person name="de Groot N.N."/>
        </authorList>
    </citation>
    <scope>NUCLEOTIDE SEQUENCE [LARGE SCALE GENOMIC DNA]</scope>
    <source>
        <strain evidence="2 3">CCM7597</strain>
    </source>
</reference>
<feature type="domain" description="VOC" evidence="1">
    <location>
        <begin position="2"/>
        <end position="116"/>
    </location>
</feature>
<evidence type="ECO:0000259" key="1">
    <source>
        <dbReference type="PROSITE" id="PS51819"/>
    </source>
</evidence>
<proteinExistence type="predicted"/>
<organism evidence="2 3">
    <name type="scientific">Thalassobacillus cyri</name>
    <dbReference type="NCBI Taxonomy" id="571932"/>
    <lineage>
        <taxon>Bacteria</taxon>
        <taxon>Bacillati</taxon>
        <taxon>Bacillota</taxon>
        <taxon>Bacilli</taxon>
        <taxon>Bacillales</taxon>
        <taxon>Bacillaceae</taxon>
        <taxon>Thalassobacillus</taxon>
    </lineage>
</organism>
<dbReference type="RefSeq" id="WP_093043148.1">
    <property type="nucleotide sequence ID" value="NZ_FNQR01000003.1"/>
</dbReference>
<dbReference type="InterPro" id="IPR004360">
    <property type="entry name" value="Glyas_Fos-R_dOase_dom"/>
</dbReference>
<evidence type="ECO:0000313" key="2">
    <source>
        <dbReference type="EMBL" id="SEA22555.1"/>
    </source>
</evidence>
<dbReference type="AlphaFoldDB" id="A0A1H3ZG03"/>
<keyword evidence="2" id="KW-0560">Oxidoreductase</keyword>
<dbReference type="OrthoDB" id="2703022at2"/>